<dbReference type="PANTHER" id="PTHR44942:SF4">
    <property type="entry name" value="METHYLTRANSFERASE TYPE 11 DOMAIN-CONTAINING PROTEIN"/>
    <property type="match status" value="1"/>
</dbReference>
<gene>
    <name evidence="5" type="ORF">Q5722_04090</name>
</gene>
<comment type="similarity">
    <text evidence="1">Belongs to the methyltransferase superfamily.</text>
</comment>
<evidence type="ECO:0000313" key="5">
    <source>
        <dbReference type="EMBL" id="MDO7867544.1"/>
    </source>
</evidence>
<dbReference type="InterPro" id="IPR051052">
    <property type="entry name" value="Diverse_substrate_MTase"/>
</dbReference>
<dbReference type="InterPro" id="IPR029063">
    <property type="entry name" value="SAM-dependent_MTases_sf"/>
</dbReference>
<evidence type="ECO:0000256" key="3">
    <source>
        <dbReference type="ARBA" id="ARBA00022679"/>
    </source>
</evidence>
<keyword evidence="6" id="KW-1185">Reference proteome</keyword>
<proteinExistence type="inferred from homology"/>
<keyword evidence="2 5" id="KW-0489">Methyltransferase</keyword>
<dbReference type="RefSeq" id="WP_305026938.1">
    <property type="nucleotide sequence ID" value="NZ_JAUQTA010000001.1"/>
</dbReference>
<evidence type="ECO:0000256" key="1">
    <source>
        <dbReference type="ARBA" id="ARBA00008361"/>
    </source>
</evidence>
<reference evidence="5 6" key="1">
    <citation type="submission" date="2023-07" db="EMBL/GenBank/DDBJ databases">
        <title>Nocardioides sp. nov WY-20 isolated from soil.</title>
        <authorList>
            <person name="Liu B."/>
            <person name="Wan Y."/>
        </authorList>
    </citation>
    <scope>NUCLEOTIDE SEQUENCE [LARGE SCALE GENOMIC DNA]</scope>
    <source>
        <strain evidence="5 6">WY-20</strain>
    </source>
</reference>
<dbReference type="PANTHER" id="PTHR44942">
    <property type="entry name" value="METHYLTRANSF_11 DOMAIN-CONTAINING PROTEIN"/>
    <property type="match status" value="1"/>
</dbReference>
<dbReference type="EMBL" id="JAUQTA010000001">
    <property type="protein sequence ID" value="MDO7867544.1"/>
    <property type="molecule type" value="Genomic_DNA"/>
</dbReference>
<feature type="domain" description="Methyltransferase type 11" evidence="4">
    <location>
        <begin position="49"/>
        <end position="136"/>
    </location>
</feature>
<keyword evidence="3" id="KW-0808">Transferase</keyword>
<protein>
    <submittedName>
        <fullName evidence="5">Methyltransferase domain-containing protein</fullName>
    </submittedName>
</protein>
<dbReference type="GO" id="GO:0008168">
    <property type="term" value="F:methyltransferase activity"/>
    <property type="evidence" value="ECO:0007669"/>
    <property type="project" value="UniProtKB-KW"/>
</dbReference>
<sequence>MGHVDEEMHRDRGRAESFGAAAAEYERYRPSYPPELVADLLARRPRRVLDVGAGTGKASRLLAGEGRTVLGVEPDPAMAAVARSLGVDVEVDALEGWDPQGRTFDLVVSGQAWHWVDPGAGAAKVAEVLVPGGIFVPFWNHTLPHPLHEVVEELQARLAPGRDFGVVDVVATERPYAAGLEESGRFATVATRRYAWTETLSAADWVGRLATRSDYLRLPVETRQELLAAIEERVAADEPLVLPFGTYAIFATTPS</sequence>
<dbReference type="GO" id="GO:0032259">
    <property type="term" value="P:methylation"/>
    <property type="evidence" value="ECO:0007669"/>
    <property type="project" value="UniProtKB-KW"/>
</dbReference>
<evidence type="ECO:0000313" key="6">
    <source>
        <dbReference type="Proteomes" id="UP001233314"/>
    </source>
</evidence>
<dbReference type="Proteomes" id="UP001233314">
    <property type="component" value="Unassembled WGS sequence"/>
</dbReference>
<dbReference type="InterPro" id="IPR013216">
    <property type="entry name" value="Methyltransf_11"/>
</dbReference>
<evidence type="ECO:0000256" key="2">
    <source>
        <dbReference type="ARBA" id="ARBA00022603"/>
    </source>
</evidence>
<name>A0ABT9AY93_9ACTN</name>
<accession>A0ABT9AY93</accession>
<dbReference type="CDD" id="cd02440">
    <property type="entry name" value="AdoMet_MTases"/>
    <property type="match status" value="1"/>
</dbReference>
<dbReference type="SUPFAM" id="SSF53335">
    <property type="entry name" value="S-adenosyl-L-methionine-dependent methyltransferases"/>
    <property type="match status" value="1"/>
</dbReference>
<organism evidence="5 6">
    <name type="scientific">Nocardioides jiangxiensis</name>
    <dbReference type="NCBI Taxonomy" id="3064524"/>
    <lineage>
        <taxon>Bacteria</taxon>
        <taxon>Bacillati</taxon>
        <taxon>Actinomycetota</taxon>
        <taxon>Actinomycetes</taxon>
        <taxon>Propionibacteriales</taxon>
        <taxon>Nocardioidaceae</taxon>
        <taxon>Nocardioides</taxon>
    </lineage>
</organism>
<dbReference type="Gene3D" id="3.40.50.150">
    <property type="entry name" value="Vaccinia Virus protein VP39"/>
    <property type="match status" value="1"/>
</dbReference>
<dbReference type="Pfam" id="PF08241">
    <property type="entry name" value="Methyltransf_11"/>
    <property type="match status" value="1"/>
</dbReference>
<comment type="caution">
    <text evidence="5">The sequence shown here is derived from an EMBL/GenBank/DDBJ whole genome shotgun (WGS) entry which is preliminary data.</text>
</comment>
<evidence type="ECO:0000259" key="4">
    <source>
        <dbReference type="Pfam" id="PF08241"/>
    </source>
</evidence>